<accession>A0A851HBW1</accession>
<reference evidence="2 3" key="1">
    <citation type="submission" date="2020-06" db="EMBL/GenBank/DDBJ databases">
        <title>Draft genome sequence of Candidatus Phytoplasma pruni (X-disease group, subgroup 16SrIII-B) strain ChTDIII from Argentina.</title>
        <authorList>
            <person name="Fernandez F.D."/>
            <person name="Zuebert C."/>
            <person name="Huettel B."/>
            <person name="Kube M."/>
            <person name="Conci L.R."/>
        </authorList>
    </citation>
    <scope>NUCLEOTIDE SEQUENCE [LARGE SCALE GENOMIC DNA]</scope>
    <source>
        <strain evidence="2 3">ChTDIII</strain>
    </source>
</reference>
<evidence type="ECO:0000256" key="1">
    <source>
        <dbReference type="SAM" id="Phobius"/>
    </source>
</evidence>
<dbReference type="EMBL" id="JABUOH010000017">
    <property type="protein sequence ID" value="NWN45565.1"/>
    <property type="molecule type" value="Genomic_DNA"/>
</dbReference>
<feature type="transmembrane region" description="Helical" evidence="1">
    <location>
        <begin position="6"/>
        <end position="22"/>
    </location>
</feature>
<feature type="transmembrane region" description="Helical" evidence="1">
    <location>
        <begin position="29"/>
        <end position="55"/>
    </location>
</feature>
<dbReference type="Proteomes" id="UP000568109">
    <property type="component" value="Unassembled WGS sequence"/>
</dbReference>
<keyword evidence="1" id="KW-0812">Transmembrane</keyword>
<evidence type="ECO:0000313" key="3">
    <source>
        <dbReference type="Proteomes" id="UP000568109"/>
    </source>
</evidence>
<keyword evidence="1" id="KW-0472">Membrane</keyword>
<dbReference type="AlphaFoldDB" id="A0A851HBW1"/>
<comment type="caution">
    <text evidence="2">The sequence shown here is derived from an EMBL/GenBank/DDBJ whole genome shotgun (WGS) entry which is preliminary data.</text>
</comment>
<gene>
    <name evidence="2" type="ORF">HR065_00500</name>
</gene>
<protein>
    <submittedName>
        <fullName evidence="2">Uncharacterized protein</fullName>
    </submittedName>
</protein>
<sequence>MKLIFAIYWSISIISFYYYLHYVDRTYNLLCTTLMIVVGMIIDVFGLIVMSLLWVNTLDQLDRFIEDKIEKKHEYLIINLLFLSFSEIFSIIVSLVMDTIQLIRMYYKDN</sequence>
<name>A0A851HBW1_9MOLU</name>
<keyword evidence="3" id="KW-1185">Reference proteome</keyword>
<keyword evidence="1" id="KW-1133">Transmembrane helix</keyword>
<dbReference type="RefSeq" id="WP_178733966.1">
    <property type="nucleotide sequence ID" value="NZ_JABUOH010000017.1"/>
</dbReference>
<feature type="transmembrane region" description="Helical" evidence="1">
    <location>
        <begin position="75"/>
        <end position="97"/>
    </location>
</feature>
<proteinExistence type="predicted"/>
<evidence type="ECO:0000313" key="2">
    <source>
        <dbReference type="EMBL" id="NWN45565.1"/>
    </source>
</evidence>
<organism evidence="2 3">
    <name type="scientific">Candidatus Phytoplasma pruni</name>
    <dbReference type="NCBI Taxonomy" id="479893"/>
    <lineage>
        <taxon>Bacteria</taxon>
        <taxon>Bacillati</taxon>
        <taxon>Mycoplasmatota</taxon>
        <taxon>Mollicutes</taxon>
        <taxon>Acholeplasmatales</taxon>
        <taxon>Acholeplasmataceae</taxon>
        <taxon>Candidatus Phytoplasma</taxon>
        <taxon>16SrIII (X-disease group)</taxon>
    </lineage>
</organism>